<name>A0A9X7PEZ8_9ACTN</name>
<dbReference type="SMART" id="SM00922">
    <property type="entry name" value="MR_MLE"/>
    <property type="match status" value="1"/>
</dbReference>
<sequence>MDEALLHHAALPMQVSFDHPAARRRRSDSLVLALTSGGVTGLGECAPRPYVTGETTAGVRAELQRVPMARLLERLRTTGGSGSSGGSGGSDSSRSEELLELLRRDGFARTFGITGGNNLICLLETAVLDLLGQRLGRGVGELIRPAGPGPSGDGREPLPVSQVIDLGTGVEEFLATRGPFHFVKVKASADIERDARTVTAIREALGPGVPVMVDANMSWTYDEALGNIKRLADCGAGLIEEPLRKGSWDELRDLRRGTGVPIMLDESLCSLDDARTAVRTGAADAFNIRVAKCGGLLNSAAIIDFAREHGIAFQIGVQVAETGPLIAASRQLAFRHRDAITVEAGQSDRFFEQMIVTPAPAVDRAANTISPAEGAGFGMALDDSARAWAVLRHAPDTDRWQPVGGGGESYEG</sequence>
<dbReference type="GO" id="GO:0009063">
    <property type="term" value="P:amino acid catabolic process"/>
    <property type="evidence" value="ECO:0007669"/>
    <property type="project" value="InterPro"/>
</dbReference>
<gene>
    <name evidence="4" type="ORF">B7P34_27645</name>
</gene>
<dbReference type="SUPFAM" id="SSF51604">
    <property type="entry name" value="Enolase C-terminal domain-like"/>
    <property type="match status" value="1"/>
</dbReference>
<dbReference type="Gene3D" id="3.20.20.120">
    <property type="entry name" value="Enolase-like C-terminal domain"/>
    <property type="match status" value="1"/>
</dbReference>
<dbReference type="SUPFAM" id="SSF54826">
    <property type="entry name" value="Enolase N-terminal domain-like"/>
    <property type="match status" value="1"/>
</dbReference>
<dbReference type="SFLD" id="SFLDS00001">
    <property type="entry name" value="Enolase"/>
    <property type="match status" value="1"/>
</dbReference>
<keyword evidence="5" id="KW-1185">Reference proteome</keyword>
<dbReference type="InterPro" id="IPR013342">
    <property type="entry name" value="Mandelate_racemase_C"/>
</dbReference>
<dbReference type="GO" id="GO:0003824">
    <property type="term" value="F:catalytic activity"/>
    <property type="evidence" value="ECO:0007669"/>
    <property type="project" value="UniProtKB-ARBA"/>
</dbReference>
<dbReference type="InterPro" id="IPR018110">
    <property type="entry name" value="Mandel_Rmase/mucon_lact_enz_CS"/>
</dbReference>
<dbReference type="Pfam" id="PF13378">
    <property type="entry name" value="MR_MLE_C"/>
    <property type="match status" value="1"/>
</dbReference>
<evidence type="ECO:0000256" key="2">
    <source>
        <dbReference type="SAM" id="MobiDB-lite"/>
    </source>
</evidence>
<dbReference type="GO" id="GO:0046872">
    <property type="term" value="F:metal ion binding"/>
    <property type="evidence" value="ECO:0007669"/>
    <property type="project" value="UniProtKB-KW"/>
</dbReference>
<feature type="region of interest" description="Disordered" evidence="2">
    <location>
        <begin position="75"/>
        <end position="95"/>
    </location>
</feature>
<evidence type="ECO:0000313" key="5">
    <source>
        <dbReference type="Proteomes" id="UP000242427"/>
    </source>
</evidence>
<accession>A0A9X7PEZ8</accession>
<reference evidence="4 5" key="1">
    <citation type="submission" date="2018-03" db="EMBL/GenBank/DDBJ databases">
        <title>Chitinolytic properties of Streptosporangium nondiastaticum TBG75A20.</title>
        <authorList>
            <person name="Gayathri V."/>
            <person name="Shiburaj S."/>
        </authorList>
    </citation>
    <scope>NUCLEOTIDE SEQUENCE [LARGE SCALE GENOMIC DNA]</scope>
    <source>
        <strain evidence="4 5">TBG75A20</strain>
    </source>
</reference>
<organism evidence="4 5">
    <name type="scientific">Streptosporangium nondiastaticum</name>
    <dbReference type="NCBI Taxonomy" id="35764"/>
    <lineage>
        <taxon>Bacteria</taxon>
        <taxon>Bacillati</taxon>
        <taxon>Actinomycetota</taxon>
        <taxon>Actinomycetes</taxon>
        <taxon>Streptosporangiales</taxon>
        <taxon>Streptosporangiaceae</taxon>
        <taxon>Streptosporangium</taxon>
    </lineage>
</organism>
<evidence type="ECO:0000313" key="4">
    <source>
        <dbReference type="EMBL" id="PSJ25524.1"/>
    </source>
</evidence>
<proteinExistence type="predicted"/>
<dbReference type="EMBL" id="PXWG01000115">
    <property type="protein sequence ID" value="PSJ25524.1"/>
    <property type="molecule type" value="Genomic_DNA"/>
</dbReference>
<dbReference type="RefSeq" id="WP_106680880.1">
    <property type="nucleotide sequence ID" value="NZ_PXWG01000115.1"/>
</dbReference>
<protein>
    <submittedName>
        <fullName evidence="4">Mandelate racemase</fullName>
    </submittedName>
</protein>
<dbReference type="PROSITE" id="PS00909">
    <property type="entry name" value="MR_MLE_2"/>
    <property type="match status" value="1"/>
</dbReference>
<dbReference type="PANTHER" id="PTHR48073">
    <property type="entry name" value="O-SUCCINYLBENZOATE SYNTHASE-RELATED"/>
    <property type="match status" value="1"/>
</dbReference>
<dbReference type="AlphaFoldDB" id="A0A9X7PEZ8"/>
<keyword evidence="1" id="KW-0479">Metal-binding</keyword>
<feature type="compositionally biased region" description="Gly residues" evidence="2">
    <location>
        <begin position="79"/>
        <end position="89"/>
    </location>
</feature>
<comment type="caution">
    <text evidence="4">The sequence shown here is derived from an EMBL/GenBank/DDBJ whole genome shotgun (WGS) entry which is preliminary data.</text>
</comment>
<evidence type="ECO:0000256" key="1">
    <source>
        <dbReference type="ARBA" id="ARBA00022723"/>
    </source>
</evidence>
<dbReference type="OrthoDB" id="9796450at2"/>
<dbReference type="InterPro" id="IPR029065">
    <property type="entry name" value="Enolase_C-like"/>
</dbReference>
<dbReference type="InterPro" id="IPR029017">
    <property type="entry name" value="Enolase-like_N"/>
</dbReference>
<evidence type="ECO:0000259" key="3">
    <source>
        <dbReference type="SMART" id="SM00922"/>
    </source>
</evidence>
<feature type="domain" description="Mandelate racemase/muconate lactonizing enzyme C-terminal" evidence="3">
    <location>
        <begin position="170"/>
        <end position="261"/>
    </location>
</feature>
<dbReference type="InterPro" id="IPR036849">
    <property type="entry name" value="Enolase-like_C_sf"/>
</dbReference>
<dbReference type="Gene3D" id="3.30.390.10">
    <property type="entry name" value="Enolase-like, N-terminal domain"/>
    <property type="match status" value="1"/>
</dbReference>
<dbReference type="PANTHER" id="PTHR48073:SF2">
    <property type="entry name" value="O-SUCCINYLBENZOATE SYNTHASE"/>
    <property type="match status" value="1"/>
</dbReference>
<dbReference type="Proteomes" id="UP000242427">
    <property type="component" value="Unassembled WGS sequence"/>
</dbReference>
<dbReference type="SFLD" id="SFLDG00180">
    <property type="entry name" value="muconate_cycloisomerase"/>
    <property type="match status" value="1"/>
</dbReference>